<dbReference type="PANTHER" id="PTHR46429">
    <property type="entry name" value="23S RRNA (GUANOSINE-2'-O-)-METHYLTRANSFERASE RLMB"/>
    <property type="match status" value="1"/>
</dbReference>
<dbReference type="SUPFAM" id="SSF75217">
    <property type="entry name" value="alpha/beta knot"/>
    <property type="match status" value="1"/>
</dbReference>
<reference evidence="5 6" key="1">
    <citation type="submission" date="2020-08" db="EMBL/GenBank/DDBJ databases">
        <title>Genomic Encyclopedia of Type Strains, Phase IV (KMG-IV): sequencing the most valuable type-strain genomes for metagenomic binning, comparative biology and taxonomic classification.</title>
        <authorList>
            <person name="Goeker M."/>
        </authorList>
    </citation>
    <scope>NUCLEOTIDE SEQUENCE [LARGE SCALE GENOMIC DNA]</scope>
    <source>
        <strain evidence="5 6">DSM 105137</strain>
    </source>
</reference>
<name>A0A840EC97_9BACT</name>
<dbReference type="GO" id="GO:0006396">
    <property type="term" value="P:RNA processing"/>
    <property type="evidence" value="ECO:0007669"/>
    <property type="project" value="InterPro"/>
</dbReference>
<accession>A0A840EC97</accession>
<dbReference type="InterPro" id="IPR001537">
    <property type="entry name" value="SpoU_MeTrfase"/>
</dbReference>
<proteinExistence type="predicted"/>
<dbReference type="GO" id="GO:0032259">
    <property type="term" value="P:methylation"/>
    <property type="evidence" value="ECO:0007669"/>
    <property type="project" value="UniProtKB-KW"/>
</dbReference>
<keyword evidence="2" id="KW-0808">Transferase</keyword>
<evidence type="ECO:0000256" key="3">
    <source>
        <dbReference type="SAM" id="MobiDB-lite"/>
    </source>
</evidence>
<dbReference type="InterPro" id="IPR029026">
    <property type="entry name" value="tRNA_m1G_MTases_N"/>
</dbReference>
<keyword evidence="6" id="KW-1185">Reference proteome</keyword>
<sequence>MFRLADAAGVSKLLLAGTTPTPPQPGIRKTARSTERSVPYEVVKDPVAYLARSRQSGALILALEITDQSTSLFDLDLPEPDREIVLLAGSESTGIAGELLALCDAAVHLPMYGQNTSMNVTVALGAAVYLILMKVQ</sequence>
<protein>
    <submittedName>
        <fullName evidence="5">tRNA G18 (Ribose-2'-O)-methylase SpoU</fullName>
    </submittedName>
</protein>
<keyword evidence="1 5" id="KW-0489">Methyltransferase</keyword>
<evidence type="ECO:0000256" key="1">
    <source>
        <dbReference type="ARBA" id="ARBA00022603"/>
    </source>
</evidence>
<dbReference type="PANTHER" id="PTHR46429:SF1">
    <property type="entry name" value="23S RRNA (GUANOSINE-2'-O-)-METHYLTRANSFERASE RLMB"/>
    <property type="match status" value="1"/>
</dbReference>
<evidence type="ECO:0000256" key="2">
    <source>
        <dbReference type="ARBA" id="ARBA00022679"/>
    </source>
</evidence>
<dbReference type="GO" id="GO:0005829">
    <property type="term" value="C:cytosol"/>
    <property type="evidence" value="ECO:0007669"/>
    <property type="project" value="TreeGrafter"/>
</dbReference>
<evidence type="ECO:0000313" key="6">
    <source>
        <dbReference type="Proteomes" id="UP000576209"/>
    </source>
</evidence>
<organism evidence="5 6">
    <name type="scientific">Neolewinella aquimaris</name>
    <dbReference type="NCBI Taxonomy" id="1835722"/>
    <lineage>
        <taxon>Bacteria</taxon>
        <taxon>Pseudomonadati</taxon>
        <taxon>Bacteroidota</taxon>
        <taxon>Saprospiria</taxon>
        <taxon>Saprospirales</taxon>
        <taxon>Lewinellaceae</taxon>
        <taxon>Neolewinella</taxon>
    </lineage>
</organism>
<dbReference type="InterPro" id="IPR029028">
    <property type="entry name" value="Alpha/beta_knot_MTases"/>
</dbReference>
<evidence type="ECO:0000313" key="5">
    <source>
        <dbReference type="EMBL" id="MBB4078596.1"/>
    </source>
</evidence>
<dbReference type="InterPro" id="IPR004441">
    <property type="entry name" value="rRNA_MeTrfase_TrmH"/>
</dbReference>
<feature type="domain" description="tRNA/rRNA methyltransferase SpoU type" evidence="4">
    <location>
        <begin position="1"/>
        <end position="129"/>
    </location>
</feature>
<dbReference type="Pfam" id="PF00588">
    <property type="entry name" value="SpoU_methylase"/>
    <property type="match status" value="1"/>
</dbReference>
<dbReference type="GO" id="GO:0008173">
    <property type="term" value="F:RNA methyltransferase activity"/>
    <property type="evidence" value="ECO:0007669"/>
    <property type="project" value="InterPro"/>
</dbReference>
<dbReference type="AlphaFoldDB" id="A0A840EC97"/>
<gene>
    <name evidence="5" type="ORF">GGR28_001209</name>
</gene>
<dbReference type="EMBL" id="JACIFF010000002">
    <property type="protein sequence ID" value="MBB4078596.1"/>
    <property type="molecule type" value="Genomic_DNA"/>
</dbReference>
<dbReference type="Proteomes" id="UP000576209">
    <property type="component" value="Unassembled WGS sequence"/>
</dbReference>
<comment type="caution">
    <text evidence="5">The sequence shown here is derived from an EMBL/GenBank/DDBJ whole genome shotgun (WGS) entry which is preliminary data.</text>
</comment>
<dbReference type="Gene3D" id="3.40.1280.10">
    <property type="match status" value="1"/>
</dbReference>
<dbReference type="GO" id="GO:0003723">
    <property type="term" value="F:RNA binding"/>
    <property type="evidence" value="ECO:0007669"/>
    <property type="project" value="InterPro"/>
</dbReference>
<evidence type="ECO:0000259" key="4">
    <source>
        <dbReference type="Pfam" id="PF00588"/>
    </source>
</evidence>
<feature type="region of interest" description="Disordered" evidence="3">
    <location>
        <begin position="15"/>
        <end position="35"/>
    </location>
</feature>